<dbReference type="EMBL" id="CP083680">
    <property type="protein sequence ID" value="UYU66003.1"/>
    <property type="molecule type" value="Genomic_DNA"/>
</dbReference>
<reference evidence="1 7" key="2">
    <citation type="submission" date="2020-02" db="EMBL/GenBank/DDBJ databases">
        <title>Whole-genome sequencing and comparative analysis of the genomes of Bacteroides thetaiotaomicron and Escherichia coli isolated from a healthy resident in Vietnam.</title>
        <authorList>
            <person name="Mohsin M."/>
            <person name="Tanaka K."/>
            <person name="Kawahara R."/>
            <person name="Kondo S."/>
            <person name="Noguchi H."/>
            <person name="Motooka D."/>
            <person name="Nakamura S."/>
            <person name="Khong D.T."/>
            <person name="Nguyen T.N."/>
            <person name="Tran H.T."/>
            <person name="Yamamoto Y."/>
        </authorList>
    </citation>
    <scope>NUCLEOTIDE SEQUENCE [LARGE SCALE GENOMIC DNA]</scope>
    <source>
        <strain evidence="1 7">F9-2</strain>
    </source>
</reference>
<dbReference type="EMBL" id="CP083681">
    <property type="protein sequence ID" value="UYU72381.1"/>
    <property type="molecule type" value="Genomic_DNA"/>
</dbReference>
<dbReference type="EMBL" id="AP022660">
    <property type="protein sequence ID" value="BCA49043.1"/>
    <property type="molecule type" value="Genomic_DNA"/>
</dbReference>
<accession>A0A139JZ70</accession>
<dbReference type="EMBL" id="CP083685">
    <property type="protein sequence ID" value="UYU88774.1"/>
    <property type="molecule type" value="Genomic_DNA"/>
</dbReference>
<dbReference type="Proteomes" id="UP001162960">
    <property type="component" value="Chromosome"/>
</dbReference>
<gene>
    <name evidence="1" type="ORF">BatF92_09850</name>
    <name evidence="2" type="ORF">DW011_08935</name>
    <name evidence="4" type="ORF">KQP59_04540</name>
    <name evidence="3" type="ORF">KQP68_20915</name>
    <name evidence="5" type="ORF">KQP74_12455</name>
</gene>
<evidence type="ECO:0000313" key="1">
    <source>
        <dbReference type="EMBL" id="BCA49043.1"/>
    </source>
</evidence>
<dbReference type="Proteomes" id="UP001156218">
    <property type="component" value="Chromosome"/>
</dbReference>
<dbReference type="EMBL" id="QROV01000008">
    <property type="protein sequence ID" value="RHL60565.1"/>
    <property type="molecule type" value="Genomic_DNA"/>
</dbReference>
<evidence type="ECO:0000313" key="3">
    <source>
        <dbReference type="EMBL" id="UYU66003.1"/>
    </source>
</evidence>
<evidence type="ECO:0000313" key="5">
    <source>
        <dbReference type="EMBL" id="UYU88774.1"/>
    </source>
</evidence>
<evidence type="ECO:0000313" key="7">
    <source>
        <dbReference type="Proteomes" id="UP000500882"/>
    </source>
</evidence>
<reference evidence="2 6" key="1">
    <citation type="submission" date="2018-08" db="EMBL/GenBank/DDBJ databases">
        <title>A genome reference for cultivated species of the human gut microbiota.</title>
        <authorList>
            <person name="Zou Y."/>
            <person name="Xue W."/>
            <person name="Luo G."/>
        </authorList>
    </citation>
    <scope>NUCLEOTIDE SEQUENCE [LARGE SCALE GENOMIC DNA]</scope>
    <source>
        <strain evidence="2 6">AF37-12</strain>
    </source>
</reference>
<dbReference type="Proteomes" id="UP000500882">
    <property type="component" value="Chromosome"/>
</dbReference>
<proteinExistence type="predicted"/>
<dbReference type="Proteomes" id="UP001156216">
    <property type="component" value="Chromosome"/>
</dbReference>
<dbReference type="Pfam" id="PF19570">
    <property type="entry name" value="DUF6088"/>
    <property type="match status" value="1"/>
</dbReference>
<evidence type="ECO:0000313" key="8">
    <source>
        <dbReference type="Proteomes" id="UP001156218"/>
    </source>
</evidence>
<name>A0A139JZ70_BACT4</name>
<dbReference type="RefSeq" id="WP_022470171.1">
    <property type="nucleotide sequence ID" value="NZ_AP022660.1"/>
</dbReference>
<dbReference type="InterPro" id="IPR045738">
    <property type="entry name" value="DUF6088"/>
</dbReference>
<dbReference type="Proteomes" id="UP000283616">
    <property type="component" value="Unassembled WGS sequence"/>
</dbReference>
<evidence type="ECO:0000313" key="2">
    <source>
        <dbReference type="EMBL" id="RHL60565.1"/>
    </source>
</evidence>
<evidence type="ECO:0000313" key="4">
    <source>
        <dbReference type="EMBL" id="UYU72381.1"/>
    </source>
</evidence>
<sequence length="247" mass="28192">MNITKEIKELVRNFSDDYVLTASDFDFGPQSKAAVVKALNRMADSGELMKLSKGKFYKPRKTQFGILKPSVYQIAKDYIERDGKLIGYITGYSAYNALGLTTQISSYIQIGTNKYRRAVKREKYTISFILQPNPITRKNIEVLRILDAIRFIREIPGTSPDEACLRLKEIIKELDDEQKKILVKCTLQYTSYVRALCGAILENTGCDKELLGIIRKSLNGITEYKLPLSASVLPTKQNWKIYEPTRK</sequence>
<protein>
    <submittedName>
        <fullName evidence="3">DUF6088 family protein</fullName>
    </submittedName>
</protein>
<evidence type="ECO:0000313" key="6">
    <source>
        <dbReference type="Proteomes" id="UP000283616"/>
    </source>
</evidence>
<reference evidence="3 8" key="3">
    <citation type="submission" date="2021-06" db="EMBL/GenBank/DDBJ databases">
        <title>Interrogation of the integrated mobile genetic elements in gut-associated Bacteroides with a consensus prediction approach.</title>
        <authorList>
            <person name="Campbell D.E."/>
            <person name="Leigh J.R."/>
            <person name="Kim T."/>
            <person name="England W."/>
            <person name="Whitaker R.J."/>
            <person name="Degnan P.H."/>
        </authorList>
    </citation>
    <scope>NUCLEOTIDE SEQUENCE</scope>
    <source>
        <strain evidence="5">VPI-3443</strain>
        <strain evidence="4">VPI-BTDOT2</strain>
        <strain evidence="3 8">WAL8669</strain>
    </source>
</reference>
<organism evidence="2 6">
    <name type="scientific">Bacteroides thetaiotaomicron</name>
    <dbReference type="NCBI Taxonomy" id="818"/>
    <lineage>
        <taxon>Bacteria</taxon>
        <taxon>Pseudomonadati</taxon>
        <taxon>Bacteroidota</taxon>
        <taxon>Bacteroidia</taxon>
        <taxon>Bacteroidales</taxon>
        <taxon>Bacteroidaceae</taxon>
        <taxon>Bacteroides</taxon>
    </lineage>
</organism>
<dbReference type="AlphaFoldDB" id="A0A139JZ70"/>